<evidence type="ECO:0000259" key="13">
    <source>
        <dbReference type="PROSITE" id="PS50109"/>
    </source>
</evidence>
<feature type="domain" description="Response regulatory" evidence="14">
    <location>
        <begin position="1099"/>
        <end position="1215"/>
    </location>
</feature>
<keyword evidence="7" id="KW-0418">Kinase</keyword>
<dbReference type="InterPro" id="IPR036097">
    <property type="entry name" value="HisK_dim/P_sf"/>
</dbReference>
<keyword evidence="8 12" id="KW-1133">Transmembrane helix</keyword>
<evidence type="ECO:0000256" key="3">
    <source>
        <dbReference type="ARBA" id="ARBA00012438"/>
    </source>
</evidence>
<dbReference type="InterPro" id="IPR005467">
    <property type="entry name" value="His_kinase_dom"/>
</dbReference>
<dbReference type="SMART" id="SM00086">
    <property type="entry name" value="PAC"/>
    <property type="match status" value="2"/>
</dbReference>
<accession>A0A6M0RN11</accession>
<dbReference type="FunFam" id="1.10.287.130:FF:000001">
    <property type="entry name" value="Two-component sensor histidine kinase"/>
    <property type="match status" value="1"/>
</dbReference>
<dbReference type="PRINTS" id="PR00344">
    <property type="entry name" value="BCTRLSENSOR"/>
</dbReference>
<feature type="domain" description="Histidine kinase" evidence="13">
    <location>
        <begin position="732"/>
        <end position="963"/>
    </location>
</feature>
<dbReference type="InterPro" id="IPR035965">
    <property type="entry name" value="PAS-like_dom_sf"/>
</dbReference>
<keyword evidence="9" id="KW-0902">Two-component regulatory system</keyword>
<evidence type="ECO:0000256" key="9">
    <source>
        <dbReference type="ARBA" id="ARBA00023012"/>
    </source>
</evidence>
<feature type="modified residue" description="4-aspartylphosphate" evidence="11">
    <location>
        <position position="1148"/>
    </location>
</feature>
<dbReference type="SMART" id="SM01079">
    <property type="entry name" value="CHASE"/>
    <property type="match status" value="1"/>
</dbReference>
<comment type="subcellular location">
    <subcellularLocation>
        <location evidence="2">Membrane</location>
    </subcellularLocation>
</comment>
<keyword evidence="10 12" id="KW-0472">Membrane</keyword>
<feature type="domain" description="CHASE" evidence="17">
    <location>
        <begin position="108"/>
        <end position="198"/>
    </location>
</feature>
<dbReference type="CDD" id="cd16922">
    <property type="entry name" value="HATPase_EvgS-ArcB-TorS-like"/>
    <property type="match status" value="1"/>
</dbReference>
<dbReference type="InterPro" id="IPR006189">
    <property type="entry name" value="CHASE_dom"/>
</dbReference>
<evidence type="ECO:0000256" key="12">
    <source>
        <dbReference type="SAM" id="Phobius"/>
    </source>
</evidence>
<dbReference type="Gene3D" id="3.30.565.10">
    <property type="entry name" value="Histidine kinase-like ATPase, C-terminal domain"/>
    <property type="match status" value="1"/>
</dbReference>
<dbReference type="InterPro" id="IPR029016">
    <property type="entry name" value="GAF-like_dom_sf"/>
</dbReference>
<dbReference type="PANTHER" id="PTHR43547:SF2">
    <property type="entry name" value="HYBRID SIGNAL TRANSDUCTION HISTIDINE KINASE C"/>
    <property type="match status" value="1"/>
</dbReference>
<dbReference type="Gene3D" id="3.40.50.2300">
    <property type="match status" value="2"/>
</dbReference>
<dbReference type="SUPFAM" id="SSF55785">
    <property type="entry name" value="PYP-like sensor domain (PAS domain)"/>
    <property type="match status" value="2"/>
</dbReference>
<dbReference type="SUPFAM" id="SSF55874">
    <property type="entry name" value="ATPase domain of HSP90 chaperone/DNA topoisomerase II/histidine kinase"/>
    <property type="match status" value="1"/>
</dbReference>
<dbReference type="InterPro" id="IPR000014">
    <property type="entry name" value="PAS"/>
</dbReference>
<evidence type="ECO:0000256" key="1">
    <source>
        <dbReference type="ARBA" id="ARBA00000085"/>
    </source>
</evidence>
<dbReference type="CDD" id="cd00130">
    <property type="entry name" value="PAS"/>
    <property type="match status" value="2"/>
</dbReference>
<dbReference type="InterPro" id="IPR004358">
    <property type="entry name" value="Sig_transdc_His_kin-like_C"/>
</dbReference>
<name>A0A6M0RN11_9CYAN</name>
<dbReference type="Gene3D" id="3.30.450.350">
    <property type="entry name" value="CHASE domain"/>
    <property type="match status" value="1"/>
</dbReference>
<evidence type="ECO:0000256" key="8">
    <source>
        <dbReference type="ARBA" id="ARBA00022989"/>
    </source>
</evidence>
<keyword evidence="4 11" id="KW-0597">Phosphoprotein</keyword>
<dbReference type="SUPFAM" id="SSF52172">
    <property type="entry name" value="CheY-like"/>
    <property type="match status" value="2"/>
</dbReference>
<evidence type="ECO:0000259" key="14">
    <source>
        <dbReference type="PROSITE" id="PS50110"/>
    </source>
</evidence>
<dbReference type="Gene3D" id="3.30.450.20">
    <property type="entry name" value="PAS domain"/>
    <property type="match status" value="2"/>
</dbReference>
<dbReference type="FunFam" id="3.30.450.20:FF:000099">
    <property type="entry name" value="Sensory box sensor histidine kinase"/>
    <property type="match status" value="1"/>
</dbReference>
<feature type="domain" description="PAS" evidence="15">
    <location>
        <begin position="308"/>
        <end position="378"/>
    </location>
</feature>
<dbReference type="AlphaFoldDB" id="A0A6M0RN11"/>
<dbReference type="SUPFAM" id="SSF47384">
    <property type="entry name" value="Homodimeric domain of signal transducing histidine kinase"/>
    <property type="match status" value="1"/>
</dbReference>
<evidence type="ECO:0000259" key="17">
    <source>
        <dbReference type="PROSITE" id="PS50839"/>
    </source>
</evidence>
<dbReference type="FunFam" id="3.30.565.10:FF:000006">
    <property type="entry name" value="Sensor histidine kinase WalK"/>
    <property type="match status" value="1"/>
</dbReference>
<dbReference type="EC" id="2.7.13.3" evidence="3"/>
<evidence type="ECO:0000259" key="15">
    <source>
        <dbReference type="PROSITE" id="PS50112"/>
    </source>
</evidence>
<dbReference type="PROSITE" id="PS50112">
    <property type="entry name" value="PAS"/>
    <property type="match status" value="2"/>
</dbReference>
<dbReference type="Proteomes" id="UP000481033">
    <property type="component" value="Unassembled WGS sequence"/>
</dbReference>
<dbReference type="RefSeq" id="WP_163699177.1">
    <property type="nucleotide sequence ID" value="NZ_QXHD01000004.1"/>
</dbReference>
<dbReference type="NCBIfam" id="TIGR00229">
    <property type="entry name" value="sensory_box"/>
    <property type="match status" value="2"/>
</dbReference>
<organism evidence="18 19">
    <name type="scientific">Adonisia turfae CCMR0081</name>
    <dbReference type="NCBI Taxonomy" id="2292702"/>
    <lineage>
        <taxon>Bacteria</taxon>
        <taxon>Bacillati</taxon>
        <taxon>Cyanobacteriota</taxon>
        <taxon>Adonisia</taxon>
        <taxon>Adonisia turfae</taxon>
    </lineage>
</organism>
<dbReference type="InterPro" id="IPR000700">
    <property type="entry name" value="PAS-assoc_C"/>
</dbReference>
<keyword evidence="19" id="KW-1185">Reference proteome</keyword>
<dbReference type="Pfam" id="PF02518">
    <property type="entry name" value="HATPase_c"/>
    <property type="match status" value="1"/>
</dbReference>
<dbReference type="InterPro" id="IPR042240">
    <property type="entry name" value="CHASE_sf"/>
</dbReference>
<dbReference type="PANTHER" id="PTHR43547">
    <property type="entry name" value="TWO-COMPONENT HISTIDINE KINASE"/>
    <property type="match status" value="1"/>
</dbReference>
<keyword evidence="5" id="KW-0808">Transferase</keyword>
<comment type="catalytic activity">
    <reaction evidence="1">
        <text>ATP + protein L-histidine = ADP + protein N-phospho-L-histidine.</text>
        <dbReference type="EC" id="2.7.13.3"/>
    </reaction>
</comment>
<dbReference type="GO" id="GO:0000155">
    <property type="term" value="F:phosphorelay sensor kinase activity"/>
    <property type="evidence" value="ECO:0007669"/>
    <property type="project" value="InterPro"/>
</dbReference>
<dbReference type="Gene3D" id="1.10.287.130">
    <property type="match status" value="1"/>
</dbReference>
<dbReference type="InterPro" id="IPR003594">
    <property type="entry name" value="HATPase_dom"/>
</dbReference>
<dbReference type="Pfam" id="PF00512">
    <property type="entry name" value="HisKA"/>
    <property type="match status" value="1"/>
</dbReference>
<dbReference type="InterPro" id="IPR003018">
    <property type="entry name" value="GAF"/>
</dbReference>
<reference evidence="18 19" key="1">
    <citation type="journal article" date="2020" name="Microb. Ecol.">
        <title>Ecogenomics of the Marine Benthic Filamentous Cyanobacterium Adonisia.</title>
        <authorList>
            <person name="Walter J.M."/>
            <person name="Coutinho F.H."/>
            <person name="Leomil L."/>
            <person name="Hargreaves P.I."/>
            <person name="Campeao M.E."/>
            <person name="Vieira V.V."/>
            <person name="Silva B.S."/>
            <person name="Fistarol G.O."/>
            <person name="Salomon P.S."/>
            <person name="Sawabe T."/>
            <person name="Mino S."/>
            <person name="Hosokawa M."/>
            <person name="Miyashita H."/>
            <person name="Maruyama F."/>
            <person name="van Verk M.C."/>
            <person name="Dutilh B.E."/>
            <person name="Thompson C.C."/>
            <person name="Thompson F.L."/>
        </authorList>
    </citation>
    <scope>NUCLEOTIDE SEQUENCE [LARGE SCALE GENOMIC DNA]</scope>
    <source>
        <strain evidence="18 19">CCMR0081</strain>
    </source>
</reference>
<dbReference type="SMART" id="SM00065">
    <property type="entry name" value="GAF"/>
    <property type="match status" value="1"/>
</dbReference>
<dbReference type="Pfam" id="PF08447">
    <property type="entry name" value="PAS_3"/>
    <property type="match status" value="2"/>
</dbReference>
<evidence type="ECO:0000256" key="6">
    <source>
        <dbReference type="ARBA" id="ARBA00022692"/>
    </source>
</evidence>
<dbReference type="PROSITE" id="PS50113">
    <property type="entry name" value="PAC"/>
    <property type="match status" value="1"/>
</dbReference>
<feature type="domain" description="PAS" evidence="15">
    <location>
        <begin position="603"/>
        <end position="673"/>
    </location>
</feature>
<dbReference type="Gene3D" id="3.30.450.40">
    <property type="match status" value="1"/>
</dbReference>
<dbReference type="InterPro" id="IPR013655">
    <property type="entry name" value="PAS_fold_3"/>
</dbReference>
<dbReference type="InterPro" id="IPR001610">
    <property type="entry name" value="PAC"/>
</dbReference>
<evidence type="ECO:0000256" key="7">
    <source>
        <dbReference type="ARBA" id="ARBA00022777"/>
    </source>
</evidence>
<dbReference type="InterPro" id="IPR036890">
    <property type="entry name" value="HATPase_C_sf"/>
</dbReference>
<dbReference type="Pfam" id="PF03924">
    <property type="entry name" value="CHASE"/>
    <property type="match status" value="1"/>
</dbReference>
<protein>
    <recommendedName>
        <fullName evidence="3">histidine kinase</fullName>
        <ecNumber evidence="3">2.7.13.3</ecNumber>
    </recommendedName>
</protein>
<evidence type="ECO:0000313" key="18">
    <source>
        <dbReference type="EMBL" id="NEZ57133.1"/>
    </source>
</evidence>
<evidence type="ECO:0000256" key="11">
    <source>
        <dbReference type="PROSITE-ProRule" id="PRU00169"/>
    </source>
</evidence>
<feature type="domain" description="PAC" evidence="16">
    <location>
        <begin position="676"/>
        <end position="728"/>
    </location>
</feature>
<evidence type="ECO:0000256" key="5">
    <source>
        <dbReference type="ARBA" id="ARBA00022679"/>
    </source>
</evidence>
<dbReference type="PROSITE" id="PS50109">
    <property type="entry name" value="HIS_KIN"/>
    <property type="match status" value="1"/>
</dbReference>
<dbReference type="CDD" id="cd00156">
    <property type="entry name" value="REC"/>
    <property type="match status" value="1"/>
</dbReference>
<evidence type="ECO:0000256" key="2">
    <source>
        <dbReference type="ARBA" id="ARBA00004370"/>
    </source>
</evidence>
<dbReference type="PROSITE" id="PS50839">
    <property type="entry name" value="CHASE"/>
    <property type="match status" value="1"/>
</dbReference>
<keyword evidence="6 12" id="KW-0812">Transmembrane</keyword>
<proteinExistence type="predicted"/>
<dbReference type="SUPFAM" id="SSF55781">
    <property type="entry name" value="GAF domain-like"/>
    <property type="match status" value="1"/>
</dbReference>
<evidence type="ECO:0000256" key="10">
    <source>
        <dbReference type="ARBA" id="ARBA00023136"/>
    </source>
</evidence>
<dbReference type="SMART" id="SM00091">
    <property type="entry name" value="PAS"/>
    <property type="match status" value="2"/>
</dbReference>
<dbReference type="InterPro" id="IPR001789">
    <property type="entry name" value="Sig_transdc_resp-reg_receiver"/>
</dbReference>
<dbReference type="InterPro" id="IPR011006">
    <property type="entry name" value="CheY-like_superfamily"/>
</dbReference>
<dbReference type="GO" id="GO:0016020">
    <property type="term" value="C:membrane"/>
    <property type="evidence" value="ECO:0007669"/>
    <property type="project" value="UniProtKB-SubCell"/>
</dbReference>
<feature type="transmembrane region" description="Helical" evidence="12">
    <location>
        <begin position="12"/>
        <end position="32"/>
    </location>
</feature>
<dbReference type="EMBL" id="QXHD01000004">
    <property type="protein sequence ID" value="NEZ57133.1"/>
    <property type="molecule type" value="Genomic_DNA"/>
</dbReference>
<feature type="domain" description="Response regulatory" evidence="14">
    <location>
        <begin position="977"/>
        <end position="1091"/>
    </location>
</feature>
<comment type="caution">
    <text evidence="11">Lacks conserved residue(s) required for the propagation of feature annotation.</text>
</comment>
<dbReference type="CDD" id="cd00082">
    <property type="entry name" value="HisKA"/>
    <property type="match status" value="1"/>
</dbReference>
<dbReference type="InterPro" id="IPR003661">
    <property type="entry name" value="HisK_dim/P_dom"/>
</dbReference>
<sequence length="1224" mass="137908">MWRLLRRSALWQATWLPAVVGVGTLPIVLFFWQSLKIHEQTHIHQQVDFARVSISREIRSQTDNRIQALVRLSRRWEAQEGLSQENWTIDAESLLHDYPGYQAIEWVDPNLYVRWIVPMAGNEAAQEFNLATDPERKATLELARTTRTMTVSSMVDLVQGGKGVLVYSPLFLASDQSFDGFILGVFRVQHLVDTILSDQVTDDYAIAIQQNGTEIYRHLPTDTPQSATTSLRNRWSQHAEIDIHGTIWELEIWPTSALLAHEQSPLPTVILVSGLLLSGLATWVVWLTQKSQQRYQQLVTESTERQRAEQDLERFFSLSVDLLCVTGTDGYFKHINPAFERTLGHPTEVFLSQPFINFVHPDDQASTLTEMESLTNGQATLSFENRYRCRDGSYRWLHWAAFPATKTGLLYAVARDTTDRKITEENLKQFSANLKHLHRINTTHYETFDALFADCLETGRQILGLETGIISQVTGQTYTIRSVQSDLDSLVANQSFILSNTYCAAVVKGHQTVTYKHVGGHAVMKGHPVYQNLHLESYLGTPIWVNGEIYGTLNFSSTQIHEHEFSRHEQEIIELMAQSIGRFLATDLAQQQQRAIEEALRESEARFRMVANSAPVLLWMTGTDTRCTFLNQTWLTFTGRQLEQELGNGWTEGIHPEDRDRFLDTYIKAFDARSTFELEYRLHREDGQYRWLLSRGVPRFRSDDSFAGYIGTCIDISDRHEVEKLKDEFISVVNHELRTPLTSILGSLDLLASGVLSTQPEKGQRMLQIAANNADRLVRLINDMLDIERIESGKMTLNKQVCDGAKLMQTATDEIHTLATQSGIQLVVTPLPVRIWADPDRIIQVFTNLLSNAIKFSGEGTTVELTANLEDAPEAAPCAALPVSTQRVQFQVRDQGRGIPPDQLTTIFGRFQQVDASDARRRGGTGLGLAVCRSIVQHHGGRIWVESVLEQGSTFFVSLPVLPPPTPVLDDDSHHPLVLVCDDDPSIRMVVEAMLEQHSYRVIAVESGQAALTQAIEQQPDVILLNLLMPEMTGWETLAALKARSQTQNIPVIILSGLSPEEGGSLHSDISDWIVKPPDEDGLFQALQQALASSRKEIQVLIIEDDLDLAQVLTAIFERHGITSHHAATGQTGIHLIQQVTPDLLVLDLALPESNGFAVVDWLRQHNQLCRVPLVIYTAQDLDDTERQRLRLGQTLFLTKGRVSPDDFEKQVMQLIHRVTDPIG</sequence>
<comment type="caution">
    <text evidence="18">The sequence shown here is derived from an EMBL/GenBank/DDBJ whole genome shotgun (WGS) entry which is preliminary data.</text>
</comment>
<dbReference type="SMART" id="SM00387">
    <property type="entry name" value="HATPase_c"/>
    <property type="match status" value="1"/>
</dbReference>
<evidence type="ECO:0000313" key="19">
    <source>
        <dbReference type="Proteomes" id="UP000481033"/>
    </source>
</evidence>
<dbReference type="SMART" id="SM00388">
    <property type="entry name" value="HisKA"/>
    <property type="match status" value="1"/>
</dbReference>
<evidence type="ECO:0000259" key="16">
    <source>
        <dbReference type="PROSITE" id="PS50113"/>
    </source>
</evidence>
<evidence type="ECO:0000256" key="4">
    <source>
        <dbReference type="ARBA" id="ARBA00022553"/>
    </source>
</evidence>
<dbReference type="SMART" id="SM00448">
    <property type="entry name" value="REC"/>
    <property type="match status" value="2"/>
</dbReference>
<dbReference type="Pfam" id="PF00072">
    <property type="entry name" value="Response_reg"/>
    <property type="match status" value="2"/>
</dbReference>
<dbReference type="PROSITE" id="PS50110">
    <property type="entry name" value="RESPONSE_REGULATORY"/>
    <property type="match status" value="2"/>
</dbReference>
<gene>
    <name evidence="18" type="ORF">DXZ20_15900</name>
</gene>
<dbReference type="Pfam" id="PF01590">
    <property type="entry name" value="GAF"/>
    <property type="match status" value="1"/>
</dbReference>